<evidence type="ECO:0000313" key="3">
    <source>
        <dbReference type="Proteomes" id="UP000008181"/>
    </source>
</evidence>
<feature type="compositionally biased region" description="Basic and acidic residues" evidence="1">
    <location>
        <begin position="182"/>
        <end position="200"/>
    </location>
</feature>
<name>G2QRF2_THETT</name>
<gene>
    <name evidence="2" type="ORF">THITE_2125155</name>
</gene>
<protein>
    <submittedName>
        <fullName evidence="2">Uncharacterized protein</fullName>
    </submittedName>
</protein>
<dbReference type="EMBL" id="CP003009">
    <property type="protein sequence ID" value="AEO62497.1"/>
    <property type="molecule type" value="Genomic_DNA"/>
</dbReference>
<dbReference type="KEGG" id="ttt:THITE_2125155"/>
<organism evidence="2 3">
    <name type="scientific">Thermothielavioides terrestris (strain ATCC 38088 / NRRL 8126)</name>
    <name type="common">Thielavia terrestris</name>
    <dbReference type="NCBI Taxonomy" id="578455"/>
    <lineage>
        <taxon>Eukaryota</taxon>
        <taxon>Fungi</taxon>
        <taxon>Dikarya</taxon>
        <taxon>Ascomycota</taxon>
        <taxon>Pezizomycotina</taxon>
        <taxon>Sordariomycetes</taxon>
        <taxon>Sordariomycetidae</taxon>
        <taxon>Sordariales</taxon>
        <taxon>Chaetomiaceae</taxon>
        <taxon>Thermothielavioides</taxon>
        <taxon>Thermothielavioides terrestris</taxon>
    </lineage>
</organism>
<keyword evidence="3" id="KW-1185">Reference proteome</keyword>
<proteinExistence type="predicted"/>
<sequence>MTDAMVRPDLQAAAAKGPVQQPIAGWGGPCVLDRWIKATSLHKTIVGFEAPQFEAQSPRMFCVRWHAASTRTGCVLPMHLASCNRSHASPPVHREAILNEQVGTLVGSRCDFADLQHASLDIPALSQKRQMTEATDHPRRADRRWAIAQLKKDISAGRNRDIEVPSAEKAGPAATELAPGGKDQETESRRTSMLELESARRNYQSSRLGKPGPGLHPSLRKRAPPGVRCTVRA</sequence>
<evidence type="ECO:0000313" key="2">
    <source>
        <dbReference type="EMBL" id="AEO62497.1"/>
    </source>
</evidence>
<dbReference type="RefSeq" id="XP_003648833.1">
    <property type="nucleotide sequence ID" value="XM_003648785.1"/>
</dbReference>
<feature type="region of interest" description="Disordered" evidence="1">
    <location>
        <begin position="156"/>
        <end position="233"/>
    </location>
</feature>
<dbReference type="AlphaFoldDB" id="G2QRF2"/>
<dbReference type="Proteomes" id="UP000008181">
    <property type="component" value="Chromosome 1"/>
</dbReference>
<dbReference type="HOGENOM" id="CLU_1190602_0_0_1"/>
<accession>G2QRF2</accession>
<dbReference type="GeneID" id="11521516"/>
<evidence type="ECO:0000256" key="1">
    <source>
        <dbReference type="SAM" id="MobiDB-lite"/>
    </source>
</evidence>
<reference evidence="2 3" key="1">
    <citation type="journal article" date="2011" name="Nat. Biotechnol.">
        <title>Comparative genomic analysis of the thermophilic biomass-degrading fungi Myceliophthora thermophila and Thielavia terrestris.</title>
        <authorList>
            <person name="Berka R.M."/>
            <person name="Grigoriev I.V."/>
            <person name="Otillar R."/>
            <person name="Salamov A."/>
            <person name="Grimwood J."/>
            <person name="Reid I."/>
            <person name="Ishmael N."/>
            <person name="John T."/>
            <person name="Darmond C."/>
            <person name="Moisan M.-C."/>
            <person name="Henrissat B."/>
            <person name="Coutinho P.M."/>
            <person name="Lombard V."/>
            <person name="Natvig D.O."/>
            <person name="Lindquist E."/>
            <person name="Schmutz J."/>
            <person name="Lucas S."/>
            <person name="Harris P."/>
            <person name="Powlowski J."/>
            <person name="Bellemare A."/>
            <person name="Taylor D."/>
            <person name="Butler G."/>
            <person name="de Vries R.P."/>
            <person name="Allijn I.E."/>
            <person name="van den Brink J."/>
            <person name="Ushinsky S."/>
            <person name="Storms R."/>
            <person name="Powell A.J."/>
            <person name="Paulsen I.T."/>
            <person name="Elbourne L.D.H."/>
            <person name="Baker S.E."/>
            <person name="Magnuson J."/>
            <person name="LaBoissiere S."/>
            <person name="Clutterbuck A.J."/>
            <person name="Martinez D."/>
            <person name="Wogulis M."/>
            <person name="de Leon A.L."/>
            <person name="Rey M.W."/>
            <person name="Tsang A."/>
        </authorList>
    </citation>
    <scope>NUCLEOTIDE SEQUENCE [LARGE SCALE GENOMIC DNA]</scope>
    <source>
        <strain evidence="3">ATCC 38088 / NRRL 8126</strain>
    </source>
</reference>